<dbReference type="Gene3D" id="2.30.24.10">
    <property type="entry name" value="CAT RNA-binding domain"/>
    <property type="match status" value="1"/>
</dbReference>
<evidence type="ECO:0000313" key="3">
    <source>
        <dbReference type="EMBL" id="MCC9273622.1"/>
    </source>
</evidence>
<dbReference type="InterPro" id="IPR050661">
    <property type="entry name" value="BglG_antiterminators"/>
</dbReference>
<evidence type="ECO:0000259" key="2">
    <source>
        <dbReference type="PROSITE" id="PS51372"/>
    </source>
</evidence>
<dbReference type="SUPFAM" id="SSF50151">
    <property type="entry name" value="SacY-like RNA-binding domain"/>
    <property type="match status" value="1"/>
</dbReference>
<dbReference type="InterPro" id="IPR036650">
    <property type="entry name" value="CAT_RNA-bd_dom_sf"/>
</dbReference>
<dbReference type="Pfam" id="PF00874">
    <property type="entry name" value="PRD"/>
    <property type="match status" value="2"/>
</dbReference>
<accession>A0A9E3ZUV2</accession>
<dbReference type="InterPro" id="IPR011608">
    <property type="entry name" value="PRD"/>
</dbReference>
<sequence>MKIEKVYNNNVVLAKSDDLSEIIVMGKGIGFQKKTGDTFDESLVEKTFVIKENDFANQLKAIYQDLPQEESDAIFKIIQEAETRLNHAFQANVYLALADHIHYAIQRTREGINLTNPLSFEVKKFYRREFEIGKIALELIAQHTGVKMAADEATSIALHFVNAEKEGQLIEETMKITRTVQDILNIVRLHYGVDFDTETISYNRFYTHLQYFAQRVVTREIFQVPTDTFLLDQVRANYPEAYNCARKISTYVEGAHRFNVAPDEVVYLTIHIHRVVQLK</sequence>
<reference evidence="3" key="2">
    <citation type="submission" date="2021-11" db="EMBL/GenBank/DDBJ databases">
        <authorList>
            <person name="Gilroy R."/>
        </authorList>
    </citation>
    <scope>NUCLEOTIDE SEQUENCE</scope>
    <source>
        <strain evidence="3">150</strain>
    </source>
</reference>
<name>A0A9E3ZUV2_9ENTE</name>
<dbReference type="InterPro" id="IPR004341">
    <property type="entry name" value="CAT_RNA-bd_dom"/>
</dbReference>
<dbReference type="GO" id="GO:0003723">
    <property type="term" value="F:RNA binding"/>
    <property type="evidence" value="ECO:0007669"/>
    <property type="project" value="InterPro"/>
</dbReference>
<dbReference type="NCBIfam" id="NF046042">
    <property type="entry name" value="LicT"/>
    <property type="match status" value="1"/>
</dbReference>
<dbReference type="GO" id="GO:0006355">
    <property type="term" value="P:regulation of DNA-templated transcription"/>
    <property type="evidence" value="ECO:0007669"/>
    <property type="project" value="InterPro"/>
</dbReference>
<dbReference type="PANTHER" id="PTHR30185:SF15">
    <property type="entry name" value="CRYPTIC BETA-GLUCOSIDE BGL OPERON ANTITERMINATOR"/>
    <property type="match status" value="1"/>
</dbReference>
<comment type="caution">
    <text evidence="3">The sequence shown here is derived from an EMBL/GenBank/DDBJ whole genome shotgun (WGS) entry which is preliminary data.</text>
</comment>
<feature type="domain" description="PRD" evidence="2">
    <location>
        <begin position="65"/>
        <end position="170"/>
    </location>
</feature>
<dbReference type="SMART" id="SM01061">
    <property type="entry name" value="CAT_RBD"/>
    <property type="match status" value="1"/>
</dbReference>
<feature type="domain" description="PRD" evidence="2">
    <location>
        <begin position="171"/>
        <end position="279"/>
    </location>
</feature>
<dbReference type="Gene3D" id="1.20.58.1950">
    <property type="match status" value="1"/>
</dbReference>
<dbReference type="EMBL" id="JAJJVO010000077">
    <property type="protein sequence ID" value="MCC9273622.1"/>
    <property type="molecule type" value="Genomic_DNA"/>
</dbReference>
<dbReference type="PANTHER" id="PTHR30185">
    <property type="entry name" value="CRYPTIC BETA-GLUCOSIDE BGL OPERON ANTITERMINATOR"/>
    <property type="match status" value="1"/>
</dbReference>
<dbReference type="Gene3D" id="1.10.1790.10">
    <property type="entry name" value="PRD domain"/>
    <property type="match status" value="1"/>
</dbReference>
<evidence type="ECO:0000313" key="4">
    <source>
        <dbReference type="Proteomes" id="UP000813384"/>
    </source>
</evidence>
<dbReference type="PROSITE" id="PS51372">
    <property type="entry name" value="PRD_2"/>
    <property type="match status" value="2"/>
</dbReference>
<dbReference type="Pfam" id="PF03123">
    <property type="entry name" value="CAT_RBD"/>
    <property type="match status" value="1"/>
</dbReference>
<keyword evidence="1" id="KW-0677">Repeat</keyword>
<dbReference type="InterPro" id="IPR036634">
    <property type="entry name" value="PRD_sf"/>
</dbReference>
<reference evidence="3" key="1">
    <citation type="journal article" date="2021" name="PeerJ">
        <title>Extensive microbial diversity within the chicken gut microbiome revealed by metagenomics and culture.</title>
        <authorList>
            <person name="Gilroy R."/>
            <person name="Ravi A."/>
            <person name="Getino M."/>
            <person name="Pursley I."/>
            <person name="Horton D.L."/>
            <person name="Alikhan N.F."/>
            <person name="Baker D."/>
            <person name="Gharbi K."/>
            <person name="Hall N."/>
            <person name="Watson M."/>
            <person name="Adriaenssens E.M."/>
            <person name="Foster-Nyarko E."/>
            <person name="Jarju S."/>
            <person name="Secka A."/>
            <person name="Antonio M."/>
            <person name="Oren A."/>
            <person name="Chaudhuri R.R."/>
            <person name="La Ragione R."/>
            <person name="Hildebrand F."/>
            <person name="Pallen M.J."/>
        </authorList>
    </citation>
    <scope>NUCLEOTIDE SEQUENCE</scope>
    <source>
        <strain evidence="3">150</strain>
    </source>
</reference>
<evidence type="ECO:0000256" key="1">
    <source>
        <dbReference type="ARBA" id="ARBA00022737"/>
    </source>
</evidence>
<gene>
    <name evidence="3" type="ORF">K8V42_04960</name>
</gene>
<dbReference type="AlphaFoldDB" id="A0A9E3ZUV2"/>
<organism evidence="3 4">
    <name type="scientific">Enterococcus aquimarinus</name>
    <dbReference type="NCBI Taxonomy" id="328396"/>
    <lineage>
        <taxon>Bacteria</taxon>
        <taxon>Bacillati</taxon>
        <taxon>Bacillota</taxon>
        <taxon>Bacilli</taxon>
        <taxon>Lactobacillales</taxon>
        <taxon>Enterococcaceae</taxon>
        <taxon>Enterococcus</taxon>
    </lineage>
</organism>
<dbReference type="SUPFAM" id="SSF63520">
    <property type="entry name" value="PTS-regulatory domain, PRD"/>
    <property type="match status" value="2"/>
</dbReference>
<dbReference type="Proteomes" id="UP000813384">
    <property type="component" value="Unassembled WGS sequence"/>
</dbReference>
<protein>
    <submittedName>
        <fullName evidence="3">PRD domain-containing protein</fullName>
    </submittedName>
</protein>
<dbReference type="Gene3D" id="1.20.890.100">
    <property type="match status" value="1"/>
</dbReference>
<proteinExistence type="predicted"/>